<keyword evidence="7" id="KW-0808">Transferase</keyword>
<feature type="transmembrane region" description="Helical" evidence="6">
    <location>
        <begin position="63"/>
        <end position="80"/>
    </location>
</feature>
<accession>M1V3P3</accession>
<comment type="subcellular location">
    <subcellularLocation>
        <location evidence="1">Endoplasmic reticulum membrane</location>
        <topology evidence="1">Single-pass membrane protein</topology>
    </subcellularLocation>
</comment>
<sequence length="156" mass="18345">MEEKEVKICFAASSGGHFEQLMMLKPLMQQYDSFIITEKTEYNLNLNNVKSYSISQINRSEKFLIFKILHNILVSFRIFIFERPDIIITTGVLAMIPICMIAKIFGKKLIYIESFAKINSPTRTGKFLYRFADRFYVQWESMLKFYPKAIFMGGIY</sequence>
<evidence type="ECO:0000256" key="2">
    <source>
        <dbReference type="ARBA" id="ARBA00022692"/>
    </source>
</evidence>
<protein>
    <submittedName>
        <fullName evidence="7">Glycosyltransferase</fullName>
    </submittedName>
</protein>
<name>M1V3P3_STRSU</name>
<keyword evidence="3" id="KW-0256">Endoplasmic reticulum</keyword>
<dbReference type="GO" id="GO:0006488">
    <property type="term" value="P:dolichol-linked oligosaccharide biosynthetic process"/>
    <property type="evidence" value="ECO:0007669"/>
    <property type="project" value="InterPro"/>
</dbReference>
<dbReference type="Gene3D" id="3.40.50.2000">
    <property type="entry name" value="Glycogen Phosphorylase B"/>
    <property type="match status" value="1"/>
</dbReference>
<evidence type="ECO:0000256" key="6">
    <source>
        <dbReference type="SAM" id="Phobius"/>
    </source>
</evidence>
<feature type="transmembrane region" description="Helical" evidence="6">
    <location>
        <begin position="86"/>
        <end position="105"/>
    </location>
</feature>
<dbReference type="Pfam" id="PF08660">
    <property type="entry name" value="Alg14"/>
    <property type="match status" value="1"/>
</dbReference>
<dbReference type="GO" id="GO:0004577">
    <property type="term" value="F:N-acetylglucosaminyldiphosphodolichol N-acetylglucosaminyltransferase activity"/>
    <property type="evidence" value="ECO:0007669"/>
    <property type="project" value="TreeGrafter"/>
</dbReference>
<evidence type="ECO:0000256" key="5">
    <source>
        <dbReference type="ARBA" id="ARBA00023136"/>
    </source>
</evidence>
<reference evidence="7" key="1">
    <citation type="journal article" date="2013" name="Appl. Environ. Microbiol.">
        <title>Genetic analysis of capsular polysaccharide synthesis gene clusters from all serotypes of Streptococcus suis: potential mechanisms for generation of capsular variation.</title>
        <authorList>
            <person name="Okura M."/>
            <person name="Takamatsu D."/>
            <person name="Maruyama F."/>
            <person name="Nozawa T."/>
            <person name="Nakagawa I."/>
            <person name="Osaki M."/>
            <person name="Sekizaki T."/>
            <person name="Gottschalk M."/>
            <person name="Kumagai Y."/>
            <person name="Hamada S."/>
        </authorList>
    </citation>
    <scope>NUCLEOTIDE SEQUENCE</scope>
    <source>
        <strain evidence="7">88-1861</strain>
    </source>
</reference>
<dbReference type="NCBIfam" id="NF041549">
    <property type="entry name" value="PssD"/>
    <property type="match status" value="1"/>
</dbReference>
<dbReference type="PANTHER" id="PTHR12154:SF4">
    <property type="entry name" value="UDP-N-ACETYLGLUCOSAMINE TRANSFERASE SUBUNIT ALG14 HOMOLOG"/>
    <property type="match status" value="1"/>
</dbReference>
<dbReference type="PANTHER" id="PTHR12154">
    <property type="entry name" value="GLYCOSYL TRANSFERASE-RELATED"/>
    <property type="match status" value="1"/>
</dbReference>
<gene>
    <name evidence="7" type="primary">cps22F</name>
</gene>
<dbReference type="EMBL" id="AB737828">
    <property type="protein sequence ID" value="BAM94846.1"/>
    <property type="molecule type" value="Genomic_DNA"/>
</dbReference>
<evidence type="ECO:0000313" key="7">
    <source>
        <dbReference type="EMBL" id="BAM94846.1"/>
    </source>
</evidence>
<evidence type="ECO:0000256" key="3">
    <source>
        <dbReference type="ARBA" id="ARBA00022824"/>
    </source>
</evidence>
<dbReference type="SUPFAM" id="SSF53756">
    <property type="entry name" value="UDP-Glycosyltransferase/glycogen phosphorylase"/>
    <property type="match status" value="1"/>
</dbReference>
<dbReference type="AlphaFoldDB" id="M1V3P3"/>
<organism evidence="7">
    <name type="scientific">Streptococcus suis</name>
    <dbReference type="NCBI Taxonomy" id="1307"/>
    <lineage>
        <taxon>Bacteria</taxon>
        <taxon>Bacillati</taxon>
        <taxon>Bacillota</taxon>
        <taxon>Bacilli</taxon>
        <taxon>Lactobacillales</taxon>
        <taxon>Streptococcaceae</taxon>
        <taxon>Streptococcus</taxon>
    </lineage>
</organism>
<proteinExistence type="predicted"/>
<evidence type="ECO:0000256" key="1">
    <source>
        <dbReference type="ARBA" id="ARBA00004389"/>
    </source>
</evidence>
<keyword evidence="2 6" id="KW-0812">Transmembrane</keyword>
<keyword evidence="5 6" id="KW-0472">Membrane</keyword>
<keyword evidence="4 6" id="KW-1133">Transmembrane helix</keyword>
<evidence type="ECO:0000256" key="4">
    <source>
        <dbReference type="ARBA" id="ARBA00022989"/>
    </source>
</evidence>
<dbReference type="InterPro" id="IPR013969">
    <property type="entry name" value="Oligosacch_biosynth_Alg14"/>
</dbReference>